<reference evidence="1" key="1">
    <citation type="submission" date="2008-06" db="EMBL/GenBank/DDBJ databases">
        <title>Complete sequence of Chlorobium phaeobacteroides BS1.</title>
        <authorList>
            <consortium name="US DOE Joint Genome Institute"/>
            <person name="Lucas S."/>
            <person name="Copeland A."/>
            <person name="Lapidus A."/>
            <person name="Glavina del Rio T."/>
            <person name="Dalin E."/>
            <person name="Tice H."/>
            <person name="Bruce D."/>
            <person name="Goodwin L."/>
            <person name="Pitluck S."/>
            <person name="Schmutz J."/>
            <person name="Larimer F."/>
            <person name="Land M."/>
            <person name="Hauser L."/>
            <person name="Kyrpides N."/>
            <person name="Ovchinnikova G."/>
            <person name="Li T."/>
            <person name="Liu Z."/>
            <person name="Zhao F."/>
            <person name="Overmann J."/>
            <person name="Bryant D.A."/>
            <person name="Richardson P."/>
        </authorList>
    </citation>
    <scope>NUCLEOTIDE SEQUENCE [LARGE SCALE GENOMIC DNA]</scope>
    <source>
        <strain evidence="1">BS1</strain>
    </source>
</reference>
<name>B3EJ89_CHLPB</name>
<accession>B3EJ89</accession>
<dbReference type="EMBL" id="CP001101">
    <property type="protein sequence ID" value="ACE04289.1"/>
    <property type="molecule type" value="Genomic_DNA"/>
</dbReference>
<sequence length="112" mass="12849">MTVCGFDIFASSAGRNFFPGQLHMNKNRSEMEKKYEIGNDHFREKVIAAIFFGFRNKKEPVSVTVHPELMKRIRKEFKNKVVSPVNVGDTEMFFGLPVIEDATKDKDFISVS</sequence>
<dbReference type="KEGG" id="cpb:Cphamn1_1360"/>
<proteinExistence type="predicted"/>
<dbReference type="HOGENOM" id="CLU_171659_0_0_10"/>
<organism evidence="1">
    <name type="scientific">Chlorobium phaeobacteroides (strain BS1)</name>
    <dbReference type="NCBI Taxonomy" id="331678"/>
    <lineage>
        <taxon>Bacteria</taxon>
        <taxon>Pseudomonadati</taxon>
        <taxon>Chlorobiota</taxon>
        <taxon>Chlorobiia</taxon>
        <taxon>Chlorobiales</taxon>
        <taxon>Chlorobiaceae</taxon>
        <taxon>Chlorobium/Pelodictyon group</taxon>
        <taxon>Chlorobium</taxon>
    </lineage>
</organism>
<protein>
    <submittedName>
        <fullName evidence="1">Uncharacterized protein</fullName>
    </submittedName>
</protein>
<evidence type="ECO:0000313" key="1">
    <source>
        <dbReference type="EMBL" id="ACE04289.1"/>
    </source>
</evidence>
<gene>
    <name evidence="1" type="ordered locus">Cphamn1_1360</name>
</gene>
<dbReference type="AlphaFoldDB" id="B3EJ89"/>